<organism evidence="1 2">
    <name type="scientific">Gellertiella hungarica</name>
    <dbReference type="NCBI Taxonomy" id="1572859"/>
    <lineage>
        <taxon>Bacteria</taxon>
        <taxon>Pseudomonadati</taxon>
        <taxon>Pseudomonadota</taxon>
        <taxon>Alphaproteobacteria</taxon>
        <taxon>Hyphomicrobiales</taxon>
        <taxon>Rhizobiaceae</taxon>
        <taxon>Gellertiella</taxon>
    </lineage>
</organism>
<accession>A0A7W6J1P4</accession>
<proteinExistence type="predicted"/>
<dbReference type="AlphaFoldDB" id="A0A7W6J1P4"/>
<evidence type="ECO:0000313" key="1">
    <source>
        <dbReference type="EMBL" id="MBB4063176.1"/>
    </source>
</evidence>
<dbReference type="EMBL" id="JACIEZ010000001">
    <property type="protein sequence ID" value="MBB4063176.1"/>
    <property type="molecule type" value="Genomic_DNA"/>
</dbReference>
<dbReference type="InterPro" id="IPR011250">
    <property type="entry name" value="OMP/PagP_B-barrel"/>
</dbReference>
<dbReference type="SUPFAM" id="SSF56925">
    <property type="entry name" value="OMPA-like"/>
    <property type="match status" value="1"/>
</dbReference>
<comment type="caution">
    <text evidence="1">The sequence shown here is derived from an EMBL/GenBank/DDBJ whole genome shotgun (WGS) entry which is preliminary data.</text>
</comment>
<name>A0A7W6J1P4_9HYPH</name>
<protein>
    <submittedName>
        <fullName evidence="1">Opacity protein-like surface antigen</fullName>
    </submittedName>
</protein>
<sequence>MDLPPQVYAPETTIDGVGQGWYLRGDLGYTGWTSNDAPSYSYVTGAGPTYGNESFDDSRFGKHMSYGAGMGYQFNEFLRSDATLDFFSSDMTGSSNIASPCAVSEVAGTSCGFTHSGDFKAIGALANLYADLGTYAGITPYVGGGAGVTHVSWSDITTNTYCVNGSASCSGDTYNSGTNAGLDSWRFTYALMAGLSYDITSNMKLDFGYRFSKIAGGDMFDYSAASKALGATGAQATDEGLSRHEIRAGIRINTW</sequence>
<keyword evidence="2" id="KW-1185">Reference proteome</keyword>
<reference evidence="1 2" key="1">
    <citation type="submission" date="2020-08" db="EMBL/GenBank/DDBJ databases">
        <title>Genomic Encyclopedia of Type Strains, Phase IV (KMG-IV): sequencing the most valuable type-strain genomes for metagenomic binning, comparative biology and taxonomic classification.</title>
        <authorList>
            <person name="Goeker M."/>
        </authorList>
    </citation>
    <scope>NUCLEOTIDE SEQUENCE [LARGE SCALE GENOMIC DNA]</scope>
    <source>
        <strain evidence="1 2">DSM 29853</strain>
    </source>
</reference>
<dbReference type="Gene3D" id="2.40.160.20">
    <property type="match status" value="1"/>
</dbReference>
<dbReference type="RefSeq" id="WP_246364834.1">
    <property type="nucleotide sequence ID" value="NZ_JACIEZ010000001.1"/>
</dbReference>
<dbReference type="Proteomes" id="UP000528286">
    <property type="component" value="Unassembled WGS sequence"/>
</dbReference>
<evidence type="ECO:0000313" key="2">
    <source>
        <dbReference type="Proteomes" id="UP000528286"/>
    </source>
</evidence>
<gene>
    <name evidence="1" type="ORF">GGR23_000337</name>
</gene>